<accession>A0A8X6LFV0</accession>
<sequence length="85" mass="9646">MLETTSNTSNGIPSISQTTKPNSKTRRRKRPYKNIASTIEIESTPQTQKNAPLQDSSEDMIAYDVEEEAEPRWDGPHKWPTKTAK</sequence>
<feature type="compositionally biased region" description="Polar residues" evidence="1">
    <location>
        <begin position="35"/>
        <end position="55"/>
    </location>
</feature>
<name>A0A8X6LFV0_TRICU</name>
<feature type="compositionally biased region" description="Basic residues" evidence="1">
    <location>
        <begin position="23"/>
        <end position="32"/>
    </location>
</feature>
<evidence type="ECO:0000313" key="3">
    <source>
        <dbReference type="Proteomes" id="UP000887116"/>
    </source>
</evidence>
<dbReference type="Proteomes" id="UP000887116">
    <property type="component" value="Unassembled WGS sequence"/>
</dbReference>
<feature type="region of interest" description="Disordered" evidence="1">
    <location>
        <begin position="66"/>
        <end position="85"/>
    </location>
</feature>
<comment type="caution">
    <text evidence="2">The sequence shown here is derived from an EMBL/GenBank/DDBJ whole genome shotgun (WGS) entry which is preliminary data.</text>
</comment>
<feature type="compositionally biased region" description="Polar residues" evidence="1">
    <location>
        <begin position="1"/>
        <end position="22"/>
    </location>
</feature>
<proteinExistence type="predicted"/>
<gene>
    <name evidence="2" type="ORF">TNCT_8251</name>
</gene>
<feature type="region of interest" description="Disordered" evidence="1">
    <location>
        <begin position="1"/>
        <end position="56"/>
    </location>
</feature>
<dbReference type="EMBL" id="BMAO01026079">
    <property type="protein sequence ID" value="GFR06882.1"/>
    <property type="molecule type" value="Genomic_DNA"/>
</dbReference>
<evidence type="ECO:0000256" key="1">
    <source>
        <dbReference type="SAM" id="MobiDB-lite"/>
    </source>
</evidence>
<organism evidence="2 3">
    <name type="scientific">Trichonephila clavata</name>
    <name type="common">Joro spider</name>
    <name type="synonym">Nephila clavata</name>
    <dbReference type="NCBI Taxonomy" id="2740835"/>
    <lineage>
        <taxon>Eukaryota</taxon>
        <taxon>Metazoa</taxon>
        <taxon>Ecdysozoa</taxon>
        <taxon>Arthropoda</taxon>
        <taxon>Chelicerata</taxon>
        <taxon>Arachnida</taxon>
        <taxon>Araneae</taxon>
        <taxon>Araneomorphae</taxon>
        <taxon>Entelegynae</taxon>
        <taxon>Araneoidea</taxon>
        <taxon>Nephilidae</taxon>
        <taxon>Trichonephila</taxon>
    </lineage>
</organism>
<keyword evidence="3" id="KW-1185">Reference proteome</keyword>
<reference evidence="2" key="1">
    <citation type="submission" date="2020-07" db="EMBL/GenBank/DDBJ databases">
        <title>Multicomponent nature underlies the extraordinary mechanical properties of spider dragline silk.</title>
        <authorList>
            <person name="Kono N."/>
            <person name="Nakamura H."/>
            <person name="Mori M."/>
            <person name="Yoshida Y."/>
            <person name="Ohtoshi R."/>
            <person name="Malay A.D."/>
            <person name="Moran D.A.P."/>
            <person name="Tomita M."/>
            <person name="Numata K."/>
            <person name="Arakawa K."/>
        </authorList>
    </citation>
    <scope>NUCLEOTIDE SEQUENCE</scope>
</reference>
<evidence type="ECO:0000313" key="2">
    <source>
        <dbReference type="EMBL" id="GFR06882.1"/>
    </source>
</evidence>
<dbReference type="AlphaFoldDB" id="A0A8X6LFV0"/>
<protein>
    <submittedName>
        <fullName evidence="2">Uncharacterized protein</fullName>
    </submittedName>
</protein>